<dbReference type="InterPro" id="IPR027843">
    <property type="entry name" value="DUF4440"/>
</dbReference>
<gene>
    <name evidence="3" type="ORF">J2I46_07665</name>
</gene>
<name>A0ABS3JGQ9_9BACT</name>
<dbReference type="RefSeq" id="WP_207328420.1">
    <property type="nucleotide sequence ID" value="NZ_JAFMYW010000002.1"/>
</dbReference>
<evidence type="ECO:0000313" key="4">
    <source>
        <dbReference type="Proteomes" id="UP000664628"/>
    </source>
</evidence>
<dbReference type="Proteomes" id="UP000664628">
    <property type="component" value="Unassembled WGS sequence"/>
</dbReference>
<reference evidence="3 4" key="1">
    <citation type="submission" date="2021-03" db="EMBL/GenBank/DDBJ databases">
        <title>Fibrella sp. HMF5405 genome sequencing and assembly.</title>
        <authorList>
            <person name="Kang H."/>
            <person name="Kim H."/>
            <person name="Bae S."/>
            <person name="Joh K."/>
        </authorList>
    </citation>
    <scope>NUCLEOTIDE SEQUENCE [LARGE SCALE GENOMIC DNA]</scope>
    <source>
        <strain evidence="3 4">HMF5405</strain>
    </source>
</reference>
<dbReference type="InterPro" id="IPR032710">
    <property type="entry name" value="NTF2-like_dom_sf"/>
</dbReference>
<dbReference type="Pfam" id="PF14534">
    <property type="entry name" value="DUF4440"/>
    <property type="match status" value="1"/>
</dbReference>
<evidence type="ECO:0000259" key="2">
    <source>
        <dbReference type="Pfam" id="PF14534"/>
    </source>
</evidence>
<proteinExistence type="predicted"/>
<dbReference type="SUPFAM" id="SSF54427">
    <property type="entry name" value="NTF2-like"/>
    <property type="match status" value="1"/>
</dbReference>
<accession>A0ABS3JGQ9</accession>
<evidence type="ECO:0000256" key="1">
    <source>
        <dbReference type="SAM" id="SignalP"/>
    </source>
</evidence>
<keyword evidence="4" id="KW-1185">Reference proteome</keyword>
<dbReference type="EMBL" id="JAFMYW010000002">
    <property type="protein sequence ID" value="MBO0948449.1"/>
    <property type="molecule type" value="Genomic_DNA"/>
</dbReference>
<feature type="chain" id="PRO_5045683844" evidence="1">
    <location>
        <begin position="20"/>
        <end position="161"/>
    </location>
</feature>
<organism evidence="3 4">
    <name type="scientific">Fibrella forsythiae</name>
    <dbReference type="NCBI Taxonomy" id="2817061"/>
    <lineage>
        <taxon>Bacteria</taxon>
        <taxon>Pseudomonadati</taxon>
        <taxon>Bacteroidota</taxon>
        <taxon>Cytophagia</taxon>
        <taxon>Cytophagales</taxon>
        <taxon>Spirosomataceae</taxon>
        <taxon>Fibrella</taxon>
    </lineage>
</organism>
<sequence length="161" mass="18096">MKLPLLFVLCLFMPGMSLAQSSAYEQIRSIRQQFNEAIARHDTTELVSFFTDDYTIVSARNTEAKGKEGGKRALANAFRTQQNVVYVRTPTQIDVFQSWHMASETGSWTGTWQEPDGTVTLTGTYLAKWHQINGQWKIRAEVFTPLTCSGSSYCEKGSGIK</sequence>
<comment type="caution">
    <text evidence="3">The sequence shown here is derived from an EMBL/GenBank/DDBJ whole genome shotgun (WGS) entry which is preliminary data.</text>
</comment>
<evidence type="ECO:0000313" key="3">
    <source>
        <dbReference type="EMBL" id="MBO0948449.1"/>
    </source>
</evidence>
<keyword evidence="1" id="KW-0732">Signal</keyword>
<feature type="domain" description="DUF4440" evidence="2">
    <location>
        <begin position="27"/>
        <end position="138"/>
    </location>
</feature>
<feature type="signal peptide" evidence="1">
    <location>
        <begin position="1"/>
        <end position="19"/>
    </location>
</feature>
<dbReference type="Gene3D" id="3.10.450.50">
    <property type="match status" value="1"/>
</dbReference>
<protein>
    <submittedName>
        <fullName evidence="3">Nuclear transport factor 2 family protein</fullName>
    </submittedName>
</protein>